<keyword evidence="3" id="KW-1185">Reference proteome</keyword>
<keyword evidence="1" id="KW-0472">Membrane</keyword>
<evidence type="ECO:0000256" key="1">
    <source>
        <dbReference type="SAM" id="Phobius"/>
    </source>
</evidence>
<accession>A0ABT5HRV5</accession>
<feature type="transmembrane region" description="Helical" evidence="1">
    <location>
        <begin position="77"/>
        <end position="98"/>
    </location>
</feature>
<keyword evidence="1" id="KW-0812">Transmembrane</keyword>
<name>A0ABT5HRV5_9CAUL</name>
<gene>
    <name evidence="2" type="ORF">PQU92_05895</name>
</gene>
<reference evidence="2 3" key="1">
    <citation type="submission" date="2023-01" db="EMBL/GenBank/DDBJ databases">
        <title>Novel species of the genus Asticcacaulis isolated from rivers.</title>
        <authorList>
            <person name="Lu H."/>
        </authorList>
    </citation>
    <scope>NUCLEOTIDE SEQUENCE [LARGE SCALE GENOMIC DNA]</scope>
    <source>
        <strain evidence="2 3">BYS171W</strain>
    </source>
</reference>
<dbReference type="RefSeq" id="WP_272747279.1">
    <property type="nucleotide sequence ID" value="NZ_JAQQKX010000003.1"/>
</dbReference>
<dbReference type="Proteomes" id="UP001214854">
    <property type="component" value="Unassembled WGS sequence"/>
</dbReference>
<evidence type="ECO:0000313" key="3">
    <source>
        <dbReference type="Proteomes" id="UP001214854"/>
    </source>
</evidence>
<proteinExistence type="predicted"/>
<sequence>MSHKDNPRNVGSGILRTVLAVMVTPFLPGLILGALLLRTWGDFSFALMISGMIGYPALLLVGLPTHLLLLKLQRPQIWGYLIAGLVAGVAIWGCIVIWPLLDNADLLVLSFRDSAIPILLVSVAFSLLCAAAFWLMAVARFAKRT</sequence>
<feature type="transmembrane region" description="Helical" evidence="1">
    <location>
        <begin position="118"/>
        <end position="139"/>
    </location>
</feature>
<comment type="caution">
    <text evidence="2">The sequence shown here is derived from an EMBL/GenBank/DDBJ whole genome shotgun (WGS) entry which is preliminary data.</text>
</comment>
<keyword evidence="1" id="KW-1133">Transmembrane helix</keyword>
<feature type="transmembrane region" description="Helical" evidence="1">
    <location>
        <begin position="43"/>
        <end position="70"/>
    </location>
</feature>
<evidence type="ECO:0000313" key="2">
    <source>
        <dbReference type="EMBL" id="MDC7682798.1"/>
    </source>
</evidence>
<protein>
    <submittedName>
        <fullName evidence="2">Uncharacterized protein</fullName>
    </submittedName>
</protein>
<dbReference type="EMBL" id="JAQQKX010000003">
    <property type="protein sequence ID" value="MDC7682798.1"/>
    <property type="molecule type" value="Genomic_DNA"/>
</dbReference>
<feature type="transmembrane region" description="Helical" evidence="1">
    <location>
        <begin position="14"/>
        <end position="37"/>
    </location>
</feature>
<organism evidence="2 3">
    <name type="scientific">Asticcacaulis aquaticus</name>
    <dbReference type="NCBI Taxonomy" id="2984212"/>
    <lineage>
        <taxon>Bacteria</taxon>
        <taxon>Pseudomonadati</taxon>
        <taxon>Pseudomonadota</taxon>
        <taxon>Alphaproteobacteria</taxon>
        <taxon>Caulobacterales</taxon>
        <taxon>Caulobacteraceae</taxon>
        <taxon>Asticcacaulis</taxon>
    </lineage>
</organism>